<evidence type="ECO:0000313" key="2">
    <source>
        <dbReference type="Proteomes" id="UP001152519"/>
    </source>
</evidence>
<accession>A0A9W4DLV8</accession>
<evidence type="ECO:0000313" key="1">
    <source>
        <dbReference type="EMBL" id="CAG6392389.1"/>
    </source>
</evidence>
<keyword evidence="2" id="KW-1185">Reference proteome</keyword>
<protein>
    <submittedName>
        <fullName evidence="1">Uncharacterized protein</fullName>
    </submittedName>
</protein>
<dbReference type="AlphaFoldDB" id="A0A9W4DLV8"/>
<dbReference type="EMBL" id="CAJSLV010000044">
    <property type="protein sequence ID" value="CAG6392389.1"/>
    <property type="molecule type" value="Genomic_DNA"/>
</dbReference>
<name>A0A9W4DLV8_9ACTN</name>
<sequence length="64" mass="6647">MVLFPPVATTLGPAFVDAYRVVRPHLPGLAAGTAVSADARTTLDGRTGRACLANFSNSWSNSIS</sequence>
<proteinExistence type="predicted"/>
<reference evidence="1" key="1">
    <citation type="submission" date="2021-05" db="EMBL/GenBank/DDBJ databases">
        <authorList>
            <person name="Arsene-Ploetze F."/>
        </authorList>
    </citation>
    <scope>NUCLEOTIDE SEQUENCE</scope>
    <source>
        <strain evidence="1">DSM 42138</strain>
    </source>
</reference>
<dbReference type="Proteomes" id="UP001152519">
    <property type="component" value="Unassembled WGS sequence"/>
</dbReference>
<organism evidence="1 2">
    <name type="scientific">Actinacidiphila cocklensis</name>
    <dbReference type="NCBI Taxonomy" id="887465"/>
    <lineage>
        <taxon>Bacteria</taxon>
        <taxon>Bacillati</taxon>
        <taxon>Actinomycetota</taxon>
        <taxon>Actinomycetes</taxon>
        <taxon>Kitasatosporales</taxon>
        <taxon>Streptomycetaceae</taxon>
        <taxon>Actinacidiphila</taxon>
    </lineage>
</organism>
<gene>
    <name evidence="1" type="ORF">SCOCK_160171</name>
</gene>
<comment type="caution">
    <text evidence="1">The sequence shown here is derived from an EMBL/GenBank/DDBJ whole genome shotgun (WGS) entry which is preliminary data.</text>
</comment>